<evidence type="ECO:0000313" key="4">
    <source>
        <dbReference type="Proteomes" id="UP000518315"/>
    </source>
</evidence>
<evidence type="ECO:0000313" key="3">
    <source>
        <dbReference type="Proteomes" id="UP000277279"/>
    </source>
</evidence>
<evidence type="ECO:0000313" key="1">
    <source>
        <dbReference type="EMBL" id="MBB3134865.1"/>
    </source>
</evidence>
<gene>
    <name evidence="2" type="ORF">EFD55_14780</name>
    <name evidence="1" type="ORF">FHS26_002603</name>
</gene>
<dbReference type="SUPFAM" id="SSF52540">
    <property type="entry name" value="P-loop containing nucleoside triphosphate hydrolases"/>
    <property type="match status" value="1"/>
</dbReference>
<accession>A0A427MZZ2</accession>
<dbReference type="Proteomes" id="UP000518315">
    <property type="component" value="Unassembled WGS sequence"/>
</dbReference>
<reference evidence="2 3" key="1">
    <citation type="submission" date="2018-11" db="EMBL/GenBank/DDBJ databases">
        <authorList>
            <person name="Huo Y."/>
        </authorList>
    </citation>
    <scope>NUCLEOTIDE SEQUENCE [LARGE SCALE GENOMIC DNA]</scope>
    <source>
        <strain evidence="2 3">DSM 30132</strain>
    </source>
</reference>
<dbReference type="EMBL" id="JACHXH010000008">
    <property type="protein sequence ID" value="MBB3134865.1"/>
    <property type="molecule type" value="Genomic_DNA"/>
</dbReference>
<dbReference type="Proteomes" id="UP000277279">
    <property type="component" value="Unassembled WGS sequence"/>
</dbReference>
<keyword evidence="2" id="KW-0808">Transferase</keyword>
<dbReference type="PANTHER" id="PTHR37807:SF3">
    <property type="entry name" value="OS07G0160300 PROTEIN"/>
    <property type="match status" value="1"/>
</dbReference>
<comment type="caution">
    <text evidence="2">The sequence shown here is derived from an EMBL/GenBank/DDBJ whole genome shotgun (WGS) entry which is preliminary data.</text>
</comment>
<dbReference type="RefSeq" id="WP_125845784.1">
    <property type="nucleotide sequence ID" value="NZ_JACHXH010000008.1"/>
</dbReference>
<proteinExistence type="predicted"/>
<dbReference type="PANTHER" id="PTHR37807">
    <property type="entry name" value="OS07G0160300 PROTEIN"/>
    <property type="match status" value="1"/>
</dbReference>
<organism evidence="2 3">
    <name type="scientific">Rhizobium pisi</name>
    <dbReference type="NCBI Taxonomy" id="574561"/>
    <lineage>
        <taxon>Bacteria</taxon>
        <taxon>Pseudomonadati</taxon>
        <taxon>Pseudomonadota</taxon>
        <taxon>Alphaproteobacteria</taxon>
        <taxon>Hyphomicrobiales</taxon>
        <taxon>Rhizobiaceae</taxon>
        <taxon>Rhizobium/Agrobacterium group</taxon>
        <taxon>Rhizobium</taxon>
    </lineage>
</organism>
<evidence type="ECO:0000313" key="2">
    <source>
        <dbReference type="EMBL" id="RSB79170.1"/>
    </source>
</evidence>
<dbReference type="InterPro" id="IPR027417">
    <property type="entry name" value="P-loop_NTPase"/>
</dbReference>
<dbReference type="EMBL" id="RJJT01000009">
    <property type="protein sequence ID" value="RSB79170.1"/>
    <property type="molecule type" value="Genomic_DNA"/>
</dbReference>
<dbReference type="AlphaFoldDB" id="A0A427MZZ2"/>
<name>A0A427MZZ2_9HYPH</name>
<reference evidence="1 4" key="2">
    <citation type="submission" date="2020-08" db="EMBL/GenBank/DDBJ databases">
        <title>Genomic Encyclopedia of Type Strains, Phase III (KMG-III): the genomes of soil and plant-associated and newly described type strains.</title>
        <authorList>
            <person name="Whitman W."/>
        </authorList>
    </citation>
    <scope>NUCLEOTIDE SEQUENCE [LARGE SCALE GENOMIC DNA]</scope>
    <source>
        <strain evidence="1 4">CECT 4113</strain>
    </source>
</reference>
<keyword evidence="4" id="KW-1185">Reference proteome</keyword>
<dbReference type="GO" id="GO:0016301">
    <property type="term" value="F:kinase activity"/>
    <property type="evidence" value="ECO:0007669"/>
    <property type="project" value="UniProtKB-KW"/>
</dbReference>
<protein>
    <submittedName>
        <fullName evidence="2">Adenylyl-sulfate kinase</fullName>
    </submittedName>
    <submittedName>
        <fullName evidence="1">Putative kinase</fullName>
    </submittedName>
</protein>
<dbReference type="OrthoDB" id="3819922at2"/>
<dbReference type="Gene3D" id="3.40.50.300">
    <property type="entry name" value="P-loop containing nucleotide triphosphate hydrolases"/>
    <property type="match status" value="1"/>
</dbReference>
<keyword evidence="2" id="KW-0418">Kinase</keyword>
<dbReference type="Pfam" id="PF13671">
    <property type="entry name" value="AAA_33"/>
    <property type="match status" value="1"/>
</dbReference>
<sequence length="172" mass="18536">MLIILGGLPGSGKTTVARALARRLGAVHVRVDTIEQAIRASGDPSIDIGPAGYVVAYGVAEDNLTLGSVVIADSVNPLEITRDAWLAVAARSGVTAVEIEVICSDKIEHRHRVETRKTDVEGLIKPTWQQVVDRVYDDWGNRPITVDTAAKDTQEIVDALIVRLGIDRPLPI</sequence>